<dbReference type="Gene3D" id="1.10.10.60">
    <property type="entry name" value="Homeodomain-like"/>
    <property type="match status" value="1"/>
</dbReference>
<dbReference type="InterPro" id="IPR009057">
    <property type="entry name" value="Homeodomain-like_sf"/>
</dbReference>
<keyword evidence="2" id="KW-0238">DNA-binding</keyword>
<evidence type="ECO:0000256" key="1">
    <source>
        <dbReference type="ARBA" id="ARBA00023015"/>
    </source>
</evidence>
<dbReference type="OrthoDB" id="629929at2"/>
<sequence>MQKKETLADFYKRYPQKARPEDEAGAVQNELGHFNVSSREFCKKFAPYNRRDFYKISLIIGEGILYYADKAIEINRTALVFFNPNVPYSWEATSEKQAGYFCLFTEGFINVHRNNSLLESPLFQIGGNPVFFINKEQQDHLSQIYQKMLQEIDSGYIYKYELLRNYVHLIIHEALKLQPADAYFKYANASSRIAALFIELLERQFPIDSPDHVLKLRTANDYAERLSVHVNHLNRAVKEVTGKTTTEHITERVIKESKALLKHTGWSVSEIAYGLGFEYPAYFNTFFKKQTHLTPTSFRQ</sequence>
<dbReference type="AlphaFoldDB" id="A0A1M5KZ05"/>
<reference evidence="5 6" key="1">
    <citation type="submission" date="2016-11" db="EMBL/GenBank/DDBJ databases">
        <authorList>
            <person name="Jaros S."/>
            <person name="Januszkiewicz K."/>
            <person name="Wedrychowicz H."/>
        </authorList>
    </citation>
    <scope>NUCLEOTIDE SEQUENCE [LARGE SCALE GENOMIC DNA]</scope>
    <source>
        <strain evidence="5 6">DSM 24574</strain>
    </source>
</reference>
<organism evidence="5 6">
    <name type="scientific">Chryseolinea serpens</name>
    <dbReference type="NCBI Taxonomy" id="947013"/>
    <lineage>
        <taxon>Bacteria</taxon>
        <taxon>Pseudomonadati</taxon>
        <taxon>Bacteroidota</taxon>
        <taxon>Cytophagia</taxon>
        <taxon>Cytophagales</taxon>
        <taxon>Fulvivirgaceae</taxon>
        <taxon>Chryseolinea</taxon>
    </lineage>
</organism>
<name>A0A1M5KZ05_9BACT</name>
<feature type="domain" description="HTH araC/xylS-type" evidence="4">
    <location>
        <begin position="191"/>
        <end position="300"/>
    </location>
</feature>
<keyword evidence="1" id="KW-0805">Transcription regulation</keyword>
<evidence type="ECO:0000256" key="3">
    <source>
        <dbReference type="ARBA" id="ARBA00023163"/>
    </source>
</evidence>
<dbReference type="InterPro" id="IPR037923">
    <property type="entry name" value="HTH-like"/>
</dbReference>
<gene>
    <name evidence="5" type="ORF">SAMN04488109_0893</name>
</gene>
<accession>A0A1M5KZ05</accession>
<dbReference type="SUPFAM" id="SSF46689">
    <property type="entry name" value="Homeodomain-like"/>
    <property type="match status" value="1"/>
</dbReference>
<dbReference type="InterPro" id="IPR018060">
    <property type="entry name" value="HTH_AraC"/>
</dbReference>
<dbReference type="RefSeq" id="WP_084137896.1">
    <property type="nucleotide sequence ID" value="NZ_FQWQ01000001.1"/>
</dbReference>
<dbReference type="STRING" id="947013.SAMN04488109_0893"/>
<dbReference type="Pfam" id="PF12833">
    <property type="entry name" value="HTH_18"/>
    <property type="match status" value="1"/>
</dbReference>
<evidence type="ECO:0000259" key="4">
    <source>
        <dbReference type="PROSITE" id="PS01124"/>
    </source>
</evidence>
<dbReference type="PANTHER" id="PTHR43280:SF32">
    <property type="entry name" value="TRANSCRIPTIONAL REGULATORY PROTEIN"/>
    <property type="match status" value="1"/>
</dbReference>
<dbReference type="GO" id="GO:0043565">
    <property type="term" value="F:sequence-specific DNA binding"/>
    <property type="evidence" value="ECO:0007669"/>
    <property type="project" value="InterPro"/>
</dbReference>
<protein>
    <submittedName>
        <fullName evidence="5">Helix-turn-helix domain-containing protein</fullName>
    </submittedName>
</protein>
<keyword evidence="6" id="KW-1185">Reference proteome</keyword>
<proteinExistence type="predicted"/>
<dbReference type="EMBL" id="FQWQ01000001">
    <property type="protein sequence ID" value="SHG57383.1"/>
    <property type="molecule type" value="Genomic_DNA"/>
</dbReference>
<evidence type="ECO:0000313" key="5">
    <source>
        <dbReference type="EMBL" id="SHG57383.1"/>
    </source>
</evidence>
<evidence type="ECO:0000256" key="2">
    <source>
        <dbReference type="ARBA" id="ARBA00023125"/>
    </source>
</evidence>
<dbReference type="SUPFAM" id="SSF51215">
    <property type="entry name" value="Regulatory protein AraC"/>
    <property type="match status" value="1"/>
</dbReference>
<dbReference type="GO" id="GO:0003700">
    <property type="term" value="F:DNA-binding transcription factor activity"/>
    <property type="evidence" value="ECO:0007669"/>
    <property type="project" value="InterPro"/>
</dbReference>
<dbReference type="SMART" id="SM00342">
    <property type="entry name" value="HTH_ARAC"/>
    <property type="match status" value="1"/>
</dbReference>
<evidence type="ECO:0000313" key="6">
    <source>
        <dbReference type="Proteomes" id="UP000184212"/>
    </source>
</evidence>
<dbReference type="PANTHER" id="PTHR43280">
    <property type="entry name" value="ARAC-FAMILY TRANSCRIPTIONAL REGULATOR"/>
    <property type="match status" value="1"/>
</dbReference>
<dbReference type="PROSITE" id="PS01124">
    <property type="entry name" value="HTH_ARAC_FAMILY_2"/>
    <property type="match status" value="1"/>
</dbReference>
<keyword evidence="3" id="KW-0804">Transcription</keyword>
<dbReference type="Proteomes" id="UP000184212">
    <property type="component" value="Unassembled WGS sequence"/>
</dbReference>